<dbReference type="EMBL" id="LBXL01000062">
    <property type="protein sequence ID" value="KKR27904.1"/>
    <property type="molecule type" value="Genomic_DNA"/>
</dbReference>
<dbReference type="AlphaFoldDB" id="A0A0G0PIC1"/>
<reference evidence="2 3" key="1">
    <citation type="journal article" date="2015" name="Nature">
        <title>rRNA introns, odd ribosomes, and small enigmatic genomes across a large radiation of phyla.</title>
        <authorList>
            <person name="Brown C.T."/>
            <person name="Hug L.A."/>
            <person name="Thomas B.C."/>
            <person name="Sharon I."/>
            <person name="Castelle C.J."/>
            <person name="Singh A."/>
            <person name="Wilkins M.J."/>
            <person name="Williams K.H."/>
            <person name="Banfield J.F."/>
        </authorList>
    </citation>
    <scope>NUCLEOTIDE SEQUENCE [LARGE SCALE GENOMIC DNA]</scope>
</reference>
<feature type="coiled-coil region" evidence="1">
    <location>
        <begin position="112"/>
        <end position="139"/>
    </location>
</feature>
<evidence type="ECO:0008006" key="4">
    <source>
        <dbReference type="Google" id="ProtNLM"/>
    </source>
</evidence>
<name>A0A0G0PIC1_9BACT</name>
<protein>
    <recommendedName>
        <fullName evidence="4">PD-(D/E)XK endonuclease-like domain-containing protein</fullName>
    </recommendedName>
</protein>
<evidence type="ECO:0000313" key="2">
    <source>
        <dbReference type="EMBL" id="KKR27904.1"/>
    </source>
</evidence>
<accession>A0A0G0PIC1</accession>
<keyword evidence="1" id="KW-0175">Coiled coil</keyword>
<dbReference type="InterPro" id="IPR011604">
    <property type="entry name" value="PDDEXK-like_dom_sf"/>
</dbReference>
<dbReference type="Gene3D" id="3.90.320.10">
    <property type="match status" value="1"/>
</dbReference>
<organism evidence="2 3">
    <name type="scientific">Candidatus Woesebacteria bacterium GW2011_GWA1_39_8</name>
    <dbReference type="NCBI Taxonomy" id="1618552"/>
    <lineage>
        <taxon>Bacteria</taxon>
        <taxon>Candidatus Woeseibacteriota</taxon>
    </lineage>
</organism>
<gene>
    <name evidence="2" type="ORF">UT61_C0062G0004</name>
</gene>
<evidence type="ECO:0000256" key="1">
    <source>
        <dbReference type="SAM" id="Coils"/>
    </source>
</evidence>
<dbReference type="Proteomes" id="UP000034793">
    <property type="component" value="Unassembled WGS sequence"/>
</dbReference>
<evidence type="ECO:0000313" key="3">
    <source>
        <dbReference type="Proteomes" id="UP000034793"/>
    </source>
</evidence>
<sequence length="279" mass="32339">MDKGWAIKYFLTDLISYTAEQTPKPRNEIWASDLGKPFVDRYLQMKGEPYSNPSDGQGLFNFFLGKQLEKGVADMLKSCHIAHSAQEKITIQAMPEKDYLPVVGKPDLILEVKNWKDVLNNIDEAIEKLTDEDSRLKDKKTFLKGLVGNWQKTYPEGLRKTVFEIKSINSMAFRYHKNTGGLSNAYPHHKLQLYTYMNGLHLDEGHILYVAKDTGFIEEIVIQTSNQLDKEWRDDIKTITKYFKANQMPPLEPLEIGGKGNWRAKYSRYYDLLYKKTNK</sequence>
<proteinExistence type="predicted"/>
<comment type="caution">
    <text evidence="2">The sequence shown here is derived from an EMBL/GenBank/DDBJ whole genome shotgun (WGS) entry which is preliminary data.</text>
</comment>